<comment type="caution">
    <text evidence="2">The sequence shown here is derived from an EMBL/GenBank/DDBJ whole genome shotgun (WGS) entry which is preliminary data.</text>
</comment>
<proteinExistence type="predicted"/>
<accession>A0AAD8MBC3</accession>
<organism evidence="2 3">
    <name type="scientific">Heracleum sosnowskyi</name>
    <dbReference type="NCBI Taxonomy" id="360622"/>
    <lineage>
        <taxon>Eukaryota</taxon>
        <taxon>Viridiplantae</taxon>
        <taxon>Streptophyta</taxon>
        <taxon>Embryophyta</taxon>
        <taxon>Tracheophyta</taxon>
        <taxon>Spermatophyta</taxon>
        <taxon>Magnoliopsida</taxon>
        <taxon>eudicotyledons</taxon>
        <taxon>Gunneridae</taxon>
        <taxon>Pentapetalae</taxon>
        <taxon>asterids</taxon>
        <taxon>campanulids</taxon>
        <taxon>Apiales</taxon>
        <taxon>Apiaceae</taxon>
        <taxon>Apioideae</taxon>
        <taxon>apioid superclade</taxon>
        <taxon>Tordylieae</taxon>
        <taxon>Tordyliinae</taxon>
        <taxon>Heracleum</taxon>
    </lineage>
</organism>
<evidence type="ECO:0000313" key="2">
    <source>
        <dbReference type="EMBL" id="KAK1367621.1"/>
    </source>
</evidence>
<evidence type="ECO:0000256" key="1">
    <source>
        <dbReference type="SAM" id="MobiDB-lite"/>
    </source>
</evidence>
<feature type="region of interest" description="Disordered" evidence="1">
    <location>
        <begin position="42"/>
        <end position="64"/>
    </location>
</feature>
<name>A0AAD8MBC3_9APIA</name>
<dbReference type="EMBL" id="JAUIZM010000008">
    <property type="protein sequence ID" value="KAK1367621.1"/>
    <property type="molecule type" value="Genomic_DNA"/>
</dbReference>
<reference evidence="2" key="1">
    <citation type="submission" date="2023-02" db="EMBL/GenBank/DDBJ databases">
        <title>Genome of toxic invasive species Heracleum sosnowskyi carries increased number of genes despite the absence of recent whole-genome duplications.</title>
        <authorList>
            <person name="Schelkunov M."/>
            <person name="Shtratnikova V."/>
            <person name="Makarenko M."/>
            <person name="Klepikova A."/>
            <person name="Omelchenko D."/>
            <person name="Novikova G."/>
            <person name="Obukhova E."/>
            <person name="Bogdanov V."/>
            <person name="Penin A."/>
            <person name="Logacheva M."/>
        </authorList>
    </citation>
    <scope>NUCLEOTIDE SEQUENCE</scope>
    <source>
        <strain evidence="2">Hsosn_3</strain>
        <tissue evidence="2">Leaf</tissue>
    </source>
</reference>
<evidence type="ECO:0000313" key="3">
    <source>
        <dbReference type="Proteomes" id="UP001237642"/>
    </source>
</evidence>
<gene>
    <name evidence="2" type="ORF">POM88_033713</name>
</gene>
<reference evidence="2" key="2">
    <citation type="submission" date="2023-05" db="EMBL/GenBank/DDBJ databases">
        <authorList>
            <person name="Schelkunov M.I."/>
        </authorList>
    </citation>
    <scope>NUCLEOTIDE SEQUENCE</scope>
    <source>
        <strain evidence="2">Hsosn_3</strain>
        <tissue evidence="2">Leaf</tissue>
    </source>
</reference>
<protein>
    <submittedName>
        <fullName evidence="2">Uncharacterized protein</fullName>
    </submittedName>
</protein>
<sequence length="107" mass="11785">MGLRSEGNVLGLNLGINKRDYCSPDEFVSVSVSLSVQLQESLQVPSHENNTIDGDGRNGRPNLDSCEISFQDTDVDDQLTTRPTTGETGTGVEVIKLTMKEIEWKEK</sequence>
<dbReference type="AlphaFoldDB" id="A0AAD8MBC3"/>
<dbReference type="Proteomes" id="UP001237642">
    <property type="component" value="Unassembled WGS sequence"/>
</dbReference>
<keyword evidence="3" id="KW-1185">Reference proteome</keyword>